<dbReference type="GO" id="GO:0006629">
    <property type="term" value="P:lipid metabolic process"/>
    <property type="evidence" value="ECO:0007669"/>
    <property type="project" value="InterPro"/>
</dbReference>
<dbReference type="PANTHER" id="PTHR13593:SF80">
    <property type="entry name" value="PLC-LIKE PHOSPHODIESTERASE"/>
    <property type="match status" value="1"/>
</dbReference>
<gene>
    <name evidence="2" type="ORF">P280DRAFT_12073</name>
</gene>
<dbReference type="PANTHER" id="PTHR13593">
    <property type="match status" value="1"/>
</dbReference>
<dbReference type="OrthoDB" id="7984201at2759"/>
<reference evidence="2" key="1">
    <citation type="journal article" date="2020" name="Stud. Mycol.">
        <title>101 Dothideomycetes genomes: a test case for predicting lifestyles and emergence of pathogens.</title>
        <authorList>
            <person name="Haridas S."/>
            <person name="Albert R."/>
            <person name="Binder M."/>
            <person name="Bloem J."/>
            <person name="Labutti K."/>
            <person name="Salamov A."/>
            <person name="Andreopoulos B."/>
            <person name="Baker S."/>
            <person name="Barry K."/>
            <person name="Bills G."/>
            <person name="Bluhm B."/>
            <person name="Cannon C."/>
            <person name="Castanera R."/>
            <person name="Culley D."/>
            <person name="Daum C."/>
            <person name="Ezra D."/>
            <person name="Gonzalez J."/>
            <person name="Henrissat B."/>
            <person name="Kuo A."/>
            <person name="Liang C."/>
            <person name="Lipzen A."/>
            <person name="Lutzoni F."/>
            <person name="Magnuson J."/>
            <person name="Mondo S."/>
            <person name="Nolan M."/>
            <person name="Ohm R."/>
            <person name="Pangilinan J."/>
            <person name="Park H.-J."/>
            <person name="Ramirez L."/>
            <person name="Alfaro M."/>
            <person name="Sun H."/>
            <person name="Tritt A."/>
            <person name="Yoshinaga Y."/>
            <person name="Zwiers L.-H."/>
            <person name="Turgeon B."/>
            <person name="Goodwin S."/>
            <person name="Spatafora J."/>
            <person name="Crous P."/>
            <person name="Grigoriev I."/>
        </authorList>
    </citation>
    <scope>NUCLEOTIDE SEQUENCE</scope>
    <source>
        <strain evidence="2">CBS 473.64</strain>
    </source>
</reference>
<dbReference type="GO" id="GO:0008081">
    <property type="term" value="F:phosphoric diester hydrolase activity"/>
    <property type="evidence" value="ECO:0007669"/>
    <property type="project" value="InterPro"/>
</dbReference>
<dbReference type="Pfam" id="PF26146">
    <property type="entry name" value="PI-PLC_X"/>
    <property type="match status" value="1"/>
</dbReference>
<evidence type="ECO:0000313" key="2">
    <source>
        <dbReference type="EMBL" id="KAF2646482.1"/>
    </source>
</evidence>
<proteinExistence type="predicted"/>
<dbReference type="SUPFAM" id="SSF51695">
    <property type="entry name" value="PLC-like phosphodiesterases"/>
    <property type="match status" value="1"/>
</dbReference>
<name>A0A6A6SGN6_9PLEO</name>
<keyword evidence="1" id="KW-0732">Signal</keyword>
<dbReference type="Gene3D" id="3.20.20.190">
    <property type="entry name" value="Phosphatidylinositol (PI) phosphodiesterase"/>
    <property type="match status" value="1"/>
</dbReference>
<dbReference type="AlphaFoldDB" id="A0A6A6SGN6"/>
<evidence type="ECO:0000313" key="3">
    <source>
        <dbReference type="Proteomes" id="UP000799753"/>
    </source>
</evidence>
<dbReference type="EMBL" id="MU006776">
    <property type="protein sequence ID" value="KAF2646482.1"/>
    <property type="molecule type" value="Genomic_DNA"/>
</dbReference>
<dbReference type="Proteomes" id="UP000799753">
    <property type="component" value="Unassembled WGS sequence"/>
</dbReference>
<feature type="signal peptide" evidence="1">
    <location>
        <begin position="1"/>
        <end position="19"/>
    </location>
</feature>
<organism evidence="2 3">
    <name type="scientific">Massarina eburnea CBS 473.64</name>
    <dbReference type="NCBI Taxonomy" id="1395130"/>
    <lineage>
        <taxon>Eukaryota</taxon>
        <taxon>Fungi</taxon>
        <taxon>Dikarya</taxon>
        <taxon>Ascomycota</taxon>
        <taxon>Pezizomycotina</taxon>
        <taxon>Dothideomycetes</taxon>
        <taxon>Pleosporomycetidae</taxon>
        <taxon>Pleosporales</taxon>
        <taxon>Massarineae</taxon>
        <taxon>Massarinaceae</taxon>
        <taxon>Massarina</taxon>
    </lineage>
</organism>
<dbReference type="InterPro" id="IPR017946">
    <property type="entry name" value="PLC-like_Pdiesterase_TIM-brl"/>
</dbReference>
<feature type="chain" id="PRO_5025380448" description="PLC-like phosphodiesterase" evidence="1">
    <location>
        <begin position="20"/>
        <end position="356"/>
    </location>
</feature>
<keyword evidence="3" id="KW-1185">Reference proteome</keyword>
<evidence type="ECO:0000256" key="1">
    <source>
        <dbReference type="SAM" id="SignalP"/>
    </source>
</evidence>
<sequence length="356" mass="38169">MFLRTILSASALLFTSVFAQTACNNSPSLCNKAYNNVTYLGTHDAAFLRDASTNFNTAGNQFYNATVQLSAGVRLLTAQVHKYNSTSGPIEWHLCHTTCSLLDAGTLESWLGEIKTWMDANPTDVVTVLLVNSDNASGDILGEQFNSSGISRYAYTPPSSTTLPKTWPTLDNLISNGTRLMSFVASMSTPSASYPFLMDEFTYLYENSYENESPSEFSCDPNRPTNLDAQTAKSSGRMFLMNHFLYSTQLFGIQTPNVTYTNVTNAASGAGSLGNAIQNCTSVYSKPPNFVLVDFFNVGPAIQAVDNANGVTSAQGRKSVSTALVDETASRSAGTRSTGSVLAVIVAVMAAVGFSM</sequence>
<dbReference type="InterPro" id="IPR051057">
    <property type="entry name" value="PI-PLC_domain"/>
</dbReference>
<protein>
    <recommendedName>
        <fullName evidence="4">PLC-like phosphodiesterase</fullName>
    </recommendedName>
</protein>
<evidence type="ECO:0008006" key="4">
    <source>
        <dbReference type="Google" id="ProtNLM"/>
    </source>
</evidence>
<accession>A0A6A6SGN6</accession>